<keyword evidence="4" id="KW-1185">Reference proteome</keyword>
<dbReference type="STRING" id="50990.A0A4Y7PJ31"/>
<dbReference type="InterPro" id="IPR000192">
    <property type="entry name" value="Aminotrans_V_dom"/>
</dbReference>
<keyword evidence="3" id="KW-0808">Transferase</keyword>
<evidence type="ECO:0000256" key="1">
    <source>
        <dbReference type="ARBA" id="ARBA00022898"/>
    </source>
</evidence>
<dbReference type="Proteomes" id="UP000294933">
    <property type="component" value="Unassembled WGS sequence"/>
</dbReference>
<keyword evidence="1" id="KW-0663">Pyridoxal phosphate</keyword>
<dbReference type="EMBL" id="ML170340">
    <property type="protein sequence ID" value="TDL14420.1"/>
    <property type="molecule type" value="Genomic_DNA"/>
</dbReference>
<evidence type="ECO:0000259" key="2">
    <source>
        <dbReference type="Pfam" id="PF00266"/>
    </source>
</evidence>
<dbReference type="InterPro" id="IPR015421">
    <property type="entry name" value="PyrdxlP-dep_Trfase_major"/>
</dbReference>
<dbReference type="PANTHER" id="PTHR43092">
    <property type="entry name" value="L-CYSTEINE DESULFHYDRASE"/>
    <property type="match status" value="1"/>
</dbReference>
<evidence type="ECO:0000313" key="4">
    <source>
        <dbReference type="Proteomes" id="UP000294933"/>
    </source>
</evidence>
<proteinExistence type="predicted"/>
<gene>
    <name evidence="3" type="ORF">BD410DRAFT_823214</name>
</gene>
<dbReference type="VEuPathDB" id="FungiDB:BD410DRAFT_823214"/>
<accession>A0A4Y7PJ31</accession>
<dbReference type="Pfam" id="PF00266">
    <property type="entry name" value="Aminotran_5"/>
    <property type="match status" value="1"/>
</dbReference>
<feature type="domain" description="Aminotransferase class V" evidence="2">
    <location>
        <begin position="77"/>
        <end position="359"/>
    </location>
</feature>
<dbReference type="Gene3D" id="3.40.640.10">
    <property type="entry name" value="Type I PLP-dependent aspartate aminotransferase-like (Major domain)"/>
    <property type="match status" value="1"/>
</dbReference>
<dbReference type="SUPFAM" id="SSF53383">
    <property type="entry name" value="PLP-dependent transferases"/>
    <property type="match status" value="1"/>
</dbReference>
<evidence type="ECO:0000313" key="3">
    <source>
        <dbReference type="EMBL" id="TDL14420.1"/>
    </source>
</evidence>
<dbReference type="OrthoDB" id="5978656at2759"/>
<dbReference type="InterPro" id="IPR015424">
    <property type="entry name" value="PyrdxlP-dep_Trfase"/>
</dbReference>
<dbReference type="PANTHER" id="PTHR43092:SF2">
    <property type="entry name" value="HERCYNYLCYSTEINE SULFOXIDE LYASE"/>
    <property type="match status" value="1"/>
</dbReference>
<reference evidence="3 4" key="1">
    <citation type="submission" date="2018-06" db="EMBL/GenBank/DDBJ databases">
        <title>A transcriptomic atlas of mushroom development highlights an independent origin of complex multicellularity.</title>
        <authorList>
            <consortium name="DOE Joint Genome Institute"/>
            <person name="Krizsan K."/>
            <person name="Almasi E."/>
            <person name="Merenyi Z."/>
            <person name="Sahu N."/>
            <person name="Viragh M."/>
            <person name="Koszo T."/>
            <person name="Mondo S."/>
            <person name="Kiss B."/>
            <person name="Balint B."/>
            <person name="Kues U."/>
            <person name="Barry K."/>
            <person name="Hegedus J.C."/>
            <person name="Henrissat B."/>
            <person name="Johnson J."/>
            <person name="Lipzen A."/>
            <person name="Ohm R."/>
            <person name="Nagy I."/>
            <person name="Pangilinan J."/>
            <person name="Yan J."/>
            <person name="Xiong Y."/>
            <person name="Grigoriev I.V."/>
            <person name="Hibbett D.S."/>
            <person name="Nagy L.G."/>
        </authorList>
    </citation>
    <scope>NUCLEOTIDE SEQUENCE [LARGE SCALE GENOMIC DNA]</scope>
    <source>
        <strain evidence="3 4">SZMC22713</strain>
    </source>
</reference>
<organism evidence="3 4">
    <name type="scientific">Rickenella mellea</name>
    <dbReference type="NCBI Taxonomy" id="50990"/>
    <lineage>
        <taxon>Eukaryota</taxon>
        <taxon>Fungi</taxon>
        <taxon>Dikarya</taxon>
        <taxon>Basidiomycota</taxon>
        <taxon>Agaricomycotina</taxon>
        <taxon>Agaricomycetes</taxon>
        <taxon>Hymenochaetales</taxon>
        <taxon>Rickenellaceae</taxon>
        <taxon>Rickenella</taxon>
    </lineage>
</organism>
<sequence length="432" mass="48828">MSAGATGTPESTLPADSTSPVFGHAAKKYFAFDPSYINLNHGSYGSVPLPVLEACDKIGREQDACPDKFYRLLLIPRLEAARSQLATFVGAATDEVVFVPNATHGINTVLRNFIWHADDVIVGMSTTYGSISKAMQYIADVPPHPTLSIFQLTFPTTHSTIIDKFCKHIKDIPRKNGQKIVAIIDSIVSNPGVKLPWQEMVKVCKEFGIWSVIDGAHSIGQELNLNLKDADPDFWVSNCHKWLFCKRGCAILYAPKKNQHIIRTTLPTSHNYKSIYLSKKSSTADFVNQFDWTGTIDFTSYLSVIHAFEFREMLGGEQRINDYCHHLALEGGKCLAEVLKTYVMDDNGELVLNMVNVKLPLDDVQWTTELNDLIDKRLLEKWNIYAAHFYHDDKWWTRCSAQIWNEIGDFEYLGHAFLDICTEIHHSLQQHS</sequence>
<name>A0A4Y7PJ31_9AGAM</name>
<dbReference type="GO" id="GO:0016740">
    <property type="term" value="F:transferase activity"/>
    <property type="evidence" value="ECO:0007669"/>
    <property type="project" value="UniProtKB-KW"/>
</dbReference>
<dbReference type="AlphaFoldDB" id="A0A4Y7PJ31"/>
<protein>
    <submittedName>
        <fullName evidence="3">PLP-dependent transferase</fullName>
    </submittedName>
</protein>